<dbReference type="EMBL" id="CP050898">
    <property type="protein sequence ID" value="QIX20806.1"/>
    <property type="molecule type" value="Genomic_DNA"/>
</dbReference>
<proteinExistence type="predicted"/>
<accession>A0A6H0ZJ09</accession>
<dbReference type="Proteomes" id="UP000500870">
    <property type="component" value="Chromosome 1"/>
</dbReference>
<sequence>MTCDCEFFNFGDPVRNRQNPHLTGVVIGDRNWGGEYQVRLADGASTIWWHGFEIEHDPDGEPPAKEDDDTNIVKVDFTQRRAMTAETTTEGAA</sequence>
<dbReference type="AlphaFoldDB" id="A0A6H0ZJ09"/>
<organism evidence="1 2">
    <name type="scientific">Agrobacterium pusense</name>
    <dbReference type="NCBI Taxonomy" id="648995"/>
    <lineage>
        <taxon>Bacteria</taxon>
        <taxon>Pseudomonadati</taxon>
        <taxon>Pseudomonadota</taxon>
        <taxon>Alphaproteobacteria</taxon>
        <taxon>Hyphomicrobiales</taxon>
        <taxon>Rhizobiaceae</taxon>
        <taxon>Rhizobium/Agrobacterium group</taxon>
        <taxon>Agrobacterium</taxon>
    </lineage>
</organism>
<protein>
    <submittedName>
        <fullName evidence="1">Uncharacterized protein</fullName>
    </submittedName>
</protein>
<dbReference type="RefSeq" id="WP_136882753.1">
    <property type="nucleotide sequence ID" value="NZ_CP050898.1"/>
</dbReference>
<name>A0A6H0ZJ09_9HYPH</name>
<evidence type="ECO:0000313" key="2">
    <source>
        <dbReference type="Proteomes" id="UP000500870"/>
    </source>
</evidence>
<reference evidence="1 2" key="1">
    <citation type="submission" date="2020-04" db="EMBL/GenBank/DDBJ databases">
        <title>FDA dAtabase for Regulatory Grade micrObial Sequences (FDA-ARGOS): Supporting development and validation of Infectious Disease Dx tests.</title>
        <authorList>
            <person name="Sciortino C."/>
            <person name="Tallon L."/>
            <person name="Sadzewicz L."/>
            <person name="Vavikolanu K."/>
            <person name="Mehta A."/>
            <person name="Aluvathingal J."/>
            <person name="Nadendla S."/>
            <person name="Nandy P."/>
            <person name="Geyer C."/>
            <person name="Yan Y."/>
            <person name="Sichtig H."/>
        </authorList>
    </citation>
    <scope>NUCLEOTIDE SEQUENCE [LARGE SCALE GENOMIC DNA]</scope>
    <source>
        <strain evidence="1 2">FDAARGOS_633</strain>
    </source>
</reference>
<gene>
    <name evidence="1" type="ORF">FOB41_06520</name>
</gene>
<evidence type="ECO:0000313" key="1">
    <source>
        <dbReference type="EMBL" id="QIX20806.1"/>
    </source>
</evidence>